<dbReference type="InterPro" id="IPR045582">
    <property type="entry name" value="Trehalase-like_N"/>
</dbReference>
<dbReference type="InterPro" id="IPR023214">
    <property type="entry name" value="HAD_sf"/>
</dbReference>
<feature type="domain" description="GH15-like" evidence="1">
    <location>
        <begin position="548"/>
        <end position="909"/>
    </location>
</feature>
<dbReference type="PANTHER" id="PTHR31616:SF0">
    <property type="entry name" value="GLUCAN 1,4-ALPHA-GLUCOSIDASE"/>
    <property type="match status" value="1"/>
</dbReference>
<reference evidence="4" key="1">
    <citation type="journal article" date="2019" name="Int. J. Syst. Evol. Microbiol.">
        <title>The Global Catalogue of Microorganisms (GCM) 10K type strain sequencing project: providing services to taxonomists for standard genome sequencing and annotation.</title>
        <authorList>
            <consortium name="The Broad Institute Genomics Platform"/>
            <consortium name="The Broad Institute Genome Sequencing Center for Infectious Disease"/>
            <person name="Wu L."/>
            <person name="Ma J."/>
        </authorList>
    </citation>
    <scope>NUCLEOTIDE SEQUENCE [LARGE SCALE GENOMIC DNA]</scope>
    <source>
        <strain evidence="4">JCM 17808</strain>
    </source>
</reference>
<dbReference type="EMBL" id="BAABGL010000002">
    <property type="protein sequence ID" value="GAA4382933.1"/>
    <property type="molecule type" value="Genomic_DNA"/>
</dbReference>
<comment type="caution">
    <text evidence="3">The sequence shown here is derived from an EMBL/GenBank/DDBJ whole genome shotgun (WGS) entry which is preliminary data.</text>
</comment>
<keyword evidence="4" id="KW-1185">Reference proteome</keyword>
<dbReference type="NCBIfam" id="TIGR00685">
    <property type="entry name" value="T6PP"/>
    <property type="match status" value="1"/>
</dbReference>
<proteinExistence type="predicted"/>
<protein>
    <submittedName>
        <fullName evidence="3">Trehalose-phosphatase</fullName>
    </submittedName>
</protein>
<evidence type="ECO:0000313" key="4">
    <source>
        <dbReference type="Proteomes" id="UP001500642"/>
    </source>
</evidence>
<dbReference type="InterPro" id="IPR003337">
    <property type="entry name" value="Trehalose_PPase"/>
</dbReference>
<name>A0ABP8J0Z9_9MICO</name>
<gene>
    <name evidence="3" type="primary">otsB</name>
    <name evidence="3" type="ORF">GCM10023167_01990</name>
</gene>
<dbReference type="InterPro" id="IPR011613">
    <property type="entry name" value="GH15-like"/>
</dbReference>
<dbReference type="Gene3D" id="1.50.10.10">
    <property type="match status" value="1"/>
</dbReference>
<dbReference type="Proteomes" id="UP001500642">
    <property type="component" value="Unassembled WGS sequence"/>
</dbReference>
<dbReference type="InterPro" id="IPR012341">
    <property type="entry name" value="6hp_glycosidase-like_sf"/>
</dbReference>
<feature type="domain" description="Trehalase-like N-terminal" evidence="2">
    <location>
        <begin position="317"/>
        <end position="534"/>
    </location>
</feature>
<dbReference type="Gene3D" id="3.30.70.1020">
    <property type="entry name" value="Trehalose-6-phosphate phosphatase related protein, domain 2"/>
    <property type="match status" value="1"/>
</dbReference>
<dbReference type="SUPFAM" id="SSF48208">
    <property type="entry name" value="Six-hairpin glycosidases"/>
    <property type="match status" value="1"/>
</dbReference>
<organism evidence="3 4">
    <name type="scientific">Brevibacterium pityocampae</name>
    <dbReference type="NCBI Taxonomy" id="506594"/>
    <lineage>
        <taxon>Bacteria</taxon>
        <taxon>Bacillati</taxon>
        <taxon>Actinomycetota</taxon>
        <taxon>Actinomycetes</taxon>
        <taxon>Micrococcales</taxon>
        <taxon>Brevibacteriaceae</taxon>
        <taxon>Brevibacterium</taxon>
    </lineage>
</organism>
<sequence length="937" mass="100684">MTVITSGLDTWDPAAPTAGPLGDLAEAMRTLDADLFTAIGLIARAPRLLVATDYDGTIAPIVDRPTHAYPLPISLVSMRALAALPETEVAVISGRSLRDLAAMSRLPREVTLVGSHGSETDIDAVDALSAEERRALAGLQRAVAELSAELPDLHVETKPTGSAVHLRGLSDDSRAVAQAALGRIAREAGVNLVRGKEVADLSVVTTSKGDALRELRARLDSGAVLYIGDDISDELALATLGVGDLGIKVAPAGAPGGEAPGGDLGSGAPDAGIGTDAAGGHLGAGTGLGAGGGADTHARFTIPDPETVALILTSIFELRRAWLFGKNAVPIERHTMLANGQSTALVDPAGRICWMPHPLPHSASMFSEILGSDAAGYYSVGLASGAKPLTQRYQEHSTLVETRWAGLTARDYLAPVPEDSQDTVLVRALTGDAEAEIRFAPRPDFGAYPTRLERVGDGVRVLGTAEPIMLHARGVEFEIVTENGSDTAVARVRPSEFEKQKVVLVLVCGGYFGDTDYLLDGGEEFVRRRAAGYWRNWVNSLDLPQLKREEVTRSAITLRALCHEPTGGVLAAATSSLPEGIGGIRNWDYRYCWLRDGSMTVRTLIDLGSTAEAEGFLGWLSGILADAAGPEQLHPLYAVDGSALTTEAVLEHLPGYAGSRPVRVGNAAEHQVQLDVFGPVTELLRDLTFTLEDLSEDNWRLTCEMVTAVERRWHEADHGIWEARREPKHNVYTKVMCWVTVDRAIAIAEHFGRTMPGAWRQLRETIADDVITHGWNERVGAYTVAYGEDDLDAACLFMGLSGLLAPDDPRFAATVDAIERDLRVGPTVFRYHYDDGLPGLEGGFHICTTWLIEAFILVGRLDDARDLFRRLDDLMGPTGLFPEEYDPASETHLGNHPQAYSHLGYIRVARMLDDLTGVPDPASGHTDLDDVEDTHRA</sequence>
<dbReference type="Pfam" id="PF19291">
    <property type="entry name" value="TREH_N"/>
    <property type="match status" value="1"/>
</dbReference>
<evidence type="ECO:0000259" key="1">
    <source>
        <dbReference type="Pfam" id="PF00723"/>
    </source>
</evidence>
<dbReference type="SUPFAM" id="SSF56784">
    <property type="entry name" value="HAD-like"/>
    <property type="match status" value="1"/>
</dbReference>
<accession>A0ABP8J0Z9</accession>
<dbReference type="InterPro" id="IPR036412">
    <property type="entry name" value="HAD-like_sf"/>
</dbReference>
<dbReference type="Pfam" id="PF00723">
    <property type="entry name" value="Glyco_hydro_15"/>
    <property type="match status" value="1"/>
</dbReference>
<dbReference type="Pfam" id="PF02358">
    <property type="entry name" value="Trehalose_PPase"/>
    <property type="match status" value="1"/>
</dbReference>
<evidence type="ECO:0000259" key="2">
    <source>
        <dbReference type="Pfam" id="PF19291"/>
    </source>
</evidence>
<dbReference type="PANTHER" id="PTHR31616">
    <property type="entry name" value="TREHALASE"/>
    <property type="match status" value="1"/>
</dbReference>
<evidence type="ECO:0000313" key="3">
    <source>
        <dbReference type="EMBL" id="GAA4382933.1"/>
    </source>
</evidence>
<dbReference type="InterPro" id="IPR008928">
    <property type="entry name" value="6-hairpin_glycosidase_sf"/>
</dbReference>
<dbReference type="Gene3D" id="3.40.50.1000">
    <property type="entry name" value="HAD superfamily/HAD-like"/>
    <property type="match status" value="1"/>
</dbReference>
<dbReference type="RefSeq" id="WP_345029155.1">
    <property type="nucleotide sequence ID" value="NZ_BAABGL010000002.1"/>
</dbReference>